<protein>
    <submittedName>
        <fullName evidence="2">SAP domain-containing protein</fullName>
    </submittedName>
</protein>
<sequence length="323" mass="35681">MGFFDFLRGRKGKDGLSDAELTLLARFSRARVAEDESAERWDAPLGAPVGKTIRRLIDRGLLAPASLKARLAATLKVPELKVLLRERELPVSGTKPVLIERLVEADPAAAEAAVAGRSLVGCTDEGAKLVAAFRERKNAEHEQASQASLEMIQRGDFAGASRTVAAYEARQVFPRGLGIDWQSHDAAEDVRFLTSLQHATPAILSNLSELDMSALRVATAMMHLWGMDSAKHWLPEGFVGSPRFGHDTAARMLLFHQRHQREIRNLRRIGIKHGRILGCPNSCDFCRGWTEKKLRLDEIPELPHAGCTHELGCRCVLVSELDD</sequence>
<dbReference type="AlphaFoldDB" id="A0A557QSI8"/>
<evidence type="ECO:0000259" key="1">
    <source>
        <dbReference type="PROSITE" id="PS50800"/>
    </source>
</evidence>
<dbReference type="EMBL" id="VMNK01000010">
    <property type="protein sequence ID" value="TVO55891.1"/>
    <property type="molecule type" value="Genomic_DNA"/>
</dbReference>
<dbReference type="PROSITE" id="PS50800">
    <property type="entry name" value="SAP"/>
    <property type="match status" value="1"/>
</dbReference>
<reference evidence="2 3" key="1">
    <citation type="submission" date="2019-07" db="EMBL/GenBank/DDBJ databases">
        <title>The pathways for chlorine oxyanion respiration interact through the shared metabolite chlorate.</title>
        <authorList>
            <person name="Barnum T.P."/>
            <person name="Cheng Y."/>
            <person name="Hill K.A."/>
            <person name="Lucas L.N."/>
            <person name="Carlson H.K."/>
            <person name="Coates J.D."/>
        </authorList>
    </citation>
    <scope>NUCLEOTIDE SEQUENCE [LARGE SCALE GENOMIC DNA]</scope>
    <source>
        <strain evidence="2 3">SFB-3</strain>
    </source>
</reference>
<dbReference type="OrthoDB" id="163829at2"/>
<dbReference type="Pfam" id="PF02037">
    <property type="entry name" value="SAP"/>
    <property type="match status" value="1"/>
</dbReference>
<gene>
    <name evidence="2" type="ORF">FHP91_11795</name>
</gene>
<evidence type="ECO:0000313" key="2">
    <source>
        <dbReference type="EMBL" id="TVO55891.1"/>
    </source>
</evidence>
<dbReference type="RefSeq" id="WP_144309801.1">
    <property type="nucleotide sequence ID" value="NZ_VMNK01000010.1"/>
</dbReference>
<dbReference type="Proteomes" id="UP000319502">
    <property type="component" value="Unassembled WGS sequence"/>
</dbReference>
<keyword evidence="3" id="KW-1185">Reference proteome</keyword>
<accession>A0A557QSI8</accession>
<dbReference type="InterPro" id="IPR036361">
    <property type="entry name" value="SAP_dom_sf"/>
</dbReference>
<comment type="caution">
    <text evidence="2">The sequence shown here is derived from an EMBL/GenBank/DDBJ whole genome shotgun (WGS) entry which is preliminary data.</text>
</comment>
<name>A0A557QSI8_9RHOO</name>
<dbReference type="Gene3D" id="1.10.720.30">
    <property type="entry name" value="SAP domain"/>
    <property type="match status" value="1"/>
</dbReference>
<organism evidence="2 3">
    <name type="scientific">Denitromonas halophila</name>
    <dbReference type="NCBI Taxonomy" id="1629404"/>
    <lineage>
        <taxon>Bacteria</taxon>
        <taxon>Pseudomonadati</taxon>
        <taxon>Pseudomonadota</taxon>
        <taxon>Betaproteobacteria</taxon>
        <taxon>Rhodocyclales</taxon>
        <taxon>Zoogloeaceae</taxon>
        <taxon>Denitromonas</taxon>
    </lineage>
</organism>
<dbReference type="SUPFAM" id="SSF68906">
    <property type="entry name" value="SAP domain"/>
    <property type="match status" value="1"/>
</dbReference>
<feature type="domain" description="SAP" evidence="1">
    <location>
        <begin position="72"/>
        <end position="106"/>
    </location>
</feature>
<dbReference type="SMART" id="SM00513">
    <property type="entry name" value="SAP"/>
    <property type="match status" value="1"/>
</dbReference>
<evidence type="ECO:0000313" key="3">
    <source>
        <dbReference type="Proteomes" id="UP000319502"/>
    </source>
</evidence>
<dbReference type="InterPro" id="IPR003034">
    <property type="entry name" value="SAP_dom"/>
</dbReference>
<proteinExistence type="predicted"/>